<organism evidence="2 3">
    <name type="scientific">Heyndrickxia oleronia</name>
    <dbReference type="NCBI Taxonomy" id="38875"/>
    <lineage>
        <taxon>Bacteria</taxon>
        <taxon>Bacillati</taxon>
        <taxon>Bacillota</taxon>
        <taxon>Bacilli</taxon>
        <taxon>Bacillales</taxon>
        <taxon>Bacillaceae</taxon>
        <taxon>Heyndrickxia</taxon>
    </lineage>
</organism>
<evidence type="ECO:0000313" key="2">
    <source>
        <dbReference type="EMBL" id="MDH5162561.1"/>
    </source>
</evidence>
<sequence length="60" mass="7343">MLELIIYLLLGTITMMFVTKKTLWFSVILILIWPFYLLYKLVEYTDGIKERNRRNKDENK</sequence>
<keyword evidence="1" id="KW-1133">Transmembrane helix</keyword>
<protein>
    <recommendedName>
        <fullName evidence="4">ATP synthase F0 subunit 8</fullName>
    </recommendedName>
</protein>
<evidence type="ECO:0000256" key="1">
    <source>
        <dbReference type="SAM" id="Phobius"/>
    </source>
</evidence>
<comment type="caution">
    <text evidence="2">The sequence shown here is derived from an EMBL/GenBank/DDBJ whole genome shotgun (WGS) entry which is preliminary data.</text>
</comment>
<keyword evidence="1" id="KW-0472">Membrane</keyword>
<dbReference type="AlphaFoldDB" id="A0AAW6T2U1"/>
<evidence type="ECO:0000313" key="3">
    <source>
        <dbReference type="Proteomes" id="UP001159179"/>
    </source>
</evidence>
<dbReference type="Proteomes" id="UP001159179">
    <property type="component" value="Unassembled WGS sequence"/>
</dbReference>
<gene>
    <name evidence="2" type="ORF">P5X88_16635</name>
</gene>
<accession>A0AAW6T2U1</accession>
<dbReference type="RefSeq" id="WP_058006554.1">
    <property type="nucleotide sequence ID" value="NZ_JAHLNB010000003.1"/>
</dbReference>
<reference evidence="2" key="1">
    <citation type="submission" date="2023-03" db="EMBL/GenBank/DDBJ databases">
        <title>Bacterial isolates from washroom surfaces on a university campus.</title>
        <authorList>
            <person name="Holman D.B."/>
            <person name="Gzyl K.E."/>
            <person name="Taheri A.E."/>
        </authorList>
    </citation>
    <scope>NUCLEOTIDE SEQUENCE</scope>
    <source>
        <strain evidence="2">RD03</strain>
    </source>
</reference>
<evidence type="ECO:0008006" key="4">
    <source>
        <dbReference type="Google" id="ProtNLM"/>
    </source>
</evidence>
<keyword evidence="1" id="KW-0812">Transmembrane</keyword>
<dbReference type="EMBL" id="JAROYP010000010">
    <property type="protein sequence ID" value="MDH5162561.1"/>
    <property type="molecule type" value="Genomic_DNA"/>
</dbReference>
<proteinExistence type="predicted"/>
<name>A0AAW6T2U1_9BACI</name>
<feature type="transmembrane region" description="Helical" evidence="1">
    <location>
        <begin position="23"/>
        <end position="42"/>
    </location>
</feature>